<dbReference type="Pfam" id="PF00702">
    <property type="entry name" value="Hydrolase"/>
    <property type="match status" value="1"/>
</dbReference>
<keyword evidence="4 6" id="KW-1133">Transmembrane helix</keyword>
<evidence type="ECO:0000313" key="9">
    <source>
        <dbReference type="EMBL" id="RCK78810.1"/>
    </source>
</evidence>
<keyword evidence="6" id="KW-0547">Nucleotide-binding</keyword>
<comment type="similarity">
    <text evidence="2 6">Belongs to the cation transport ATPase (P-type) (TC 3.A.3) family. Type IB subfamily.</text>
</comment>
<keyword evidence="6" id="KW-0067">ATP-binding</keyword>
<dbReference type="GO" id="GO:0005524">
    <property type="term" value="F:ATP binding"/>
    <property type="evidence" value="ECO:0007669"/>
    <property type="project" value="UniProtKB-UniRule"/>
</dbReference>
<evidence type="ECO:0000313" key="10">
    <source>
        <dbReference type="Proteomes" id="UP000252355"/>
    </source>
</evidence>
<dbReference type="GO" id="GO:0019829">
    <property type="term" value="F:ATPase-coupled monoatomic cation transmembrane transporter activity"/>
    <property type="evidence" value="ECO:0007669"/>
    <property type="project" value="InterPro"/>
</dbReference>
<evidence type="ECO:0000256" key="5">
    <source>
        <dbReference type="ARBA" id="ARBA00023136"/>
    </source>
</evidence>
<dbReference type="AlphaFoldDB" id="A0A367ZL99"/>
<organism evidence="9 10">
    <name type="scientific">Candidatus Ozemobacter sibiricus</name>
    <dbReference type="NCBI Taxonomy" id="2268124"/>
    <lineage>
        <taxon>Bacteria</taxon>
        <taxon>Candidatus Ozemobacteria</taxon>
        <taxon>Candidatus Ozemobacterales</taxon>
        <taxon>Candidatus Ozemobacteraceae</taxon>
        <taxon>Candidatus Ozemobacter</taxon>
    </lineage>
</organism>
<evidence type="ECO:0000256" key="7">
    <source>
        <dbReference type="SAM" id="MobiDB-lite"/>
    </source>
</evidence>
<feature type="region of interest" description="Disordered" evidence="7">
    <location>
        <begin position="150"/>
        <end position="173"/>
    </location>
</feature>
<dbReference type="Gene3D" id="3.40.1110.10">
    <property type="entry name" value="Calcium-transporting ATPase, cytoplasmic domain N"/>
    <property type="match status" value="1"/>
</dbReference>
<dbReference type="EMBL" id="QOQW01000018">
    <property type="protein sequence ID" value="RCK78810.1"/>
    <property type="molecule type" value="Genomic_DNA"/>
</dbReference>
<accession>A0A367ZL99</accession>
<evidence type="ECO:0000256" key="4">
    <source>
        <dbReference type="ARBA" id="ARBA00022989"/>
    </source>
</evidence>
<dbReference type="InterPro" id="IPR023299">
    <property type="entry name" value="ATPase_P-typ_cyto_dom_N"/>
</dbReference>
<keyword evidence="3 6" id="KW-0812">Transmembrane</keyword>
<reference evidence="9 10" key="1">
    <citation type="submission" date="2018-05" db="EMBL/GenBank/DDBJ databases">
        <title>A metagenomic window into the 2 km-deep terrestrial subsurface aquifer revealed taxonomically and functionally diverse microbial community comprising novel uncultured bacterial lineages.</title>
        <authorList>
            <person name="Kadnikov V.V."/>
            <person name="Mardanov A.V."/>
            <person name="Beletsky A.V."/>
            <person name="Banks D."/>
            <person name="Pimenov N.V."/>
            <person name="Frank Y.A."/>
            <person name="Karnachuk O.V."/>
            <person name="Ravin N.V."/>
        </authorList>
    </citation>
    <scope>NUCLEOTIDE SEQUENCE [LARGE SCALE GENOMIC DNA]</scope>
    <source>
        <strain evidence="9">BY5</strain>
    </source>
</reference>
<protein>
    <submittedName>
        <fullName evidence="9">Lead, cadmium, zinc and mercury transporting ATPase</fullName>
    </submittedName>
</protein>
<dbReference type="InterPro" id="IPR001757">
    <property type="entry name" value="P_typ_ATPase"/>
</dbReference>
<feature type="domain" description="P-type ATPase A" evidence="8">
    <location>
        <begin position="98"/>
        <end position="197"/>
    </location>
</feature>
<dbReference type="Proteomes" id="UP000252355">
    <property type="component" value="Unassembled WGS sequence"/>
</dbReference>
<dbReference type="SUPFAM" id="SSF81665">
    <property type="entry name" value="Calcium ATPase, transmembrane domain M"/>
    <property type="match status" value="1"/>
</dbReference>
<dbReference type="PANTHER" id="PTHR48085:SF5">
    <property type="entry name" value="CADMIUM_ZINC-TRANSPORTING ATPASE HMA4-RELATED"/>
    <property type="match status" value="1"/>
</dbReference>
<dbReference type="GO" id="GO:0015086">
    <property type="term" value="F:cadmium ion transmembrane transporter activity"/>
    <property type="evidence" value="ECO:0007669"/>
    <property type="project" value="TreeGrafter"/>
</dbReference>
<dbReference type="Gene3D" id="2.70.150.10">
    <property type="entry name" value="Calcium-transporting ATPase, cytoplasmic transduction domain A"/>
    <property type="match status" value="1"/>
</dbReference>
<dbReference type="PANTHER" id="PTHR48085">
    <property type="entry name" value="CADMIUM/ZINC-TRANSPORTING ATPASE HMA2-RELATED"/>
    <property type="match status" value="1"/>
</dbReference>
<keyword evidence="6" id="KW-1003">Cell membrane</keyword>
<evidence type="ECO:0000259" key="8">
    <source>
        <dbReference type="Pfam" id="PF00122"/>
    </source>
</evidence>
<proteinExistence type="inferred from homology"/>
<dbReference type="SUPFAM" id="SSF81653">
    <property type="entry name" value="Calcium ATPase, transduction domain A"/>
    <property type="match status" value="1"/>
</dbReference>
<dbReference type="InterPro" id="IPR023214">
    <property type="entry name" value="HAD_sf"/>
</dbReference>
<evidence type="ECO:0000256" key="1">
    <source>
        <dbReference type="ARBA" id="ARBA00004370"/>
    </source>
</evidence>
<dbReference type="InterPro" id="IPR018303">
    <property type="entry name" value="ATPase_P-typ_P_site"/>
</dbReference>
<evidence type="ECO:0000256" key="6">
    <source>
        <dbReference type="RuleBase" id="RU362081"/>
    </source>
</evidence>
<dbReference type="InterPro" id="IPR027256">
    <property type="entry name" value="P-typ_ATPase_IB"/>
</dbReference>
<gene>
    <name evidence="9" type="ORF">OZSIB_0960</name>
</gene>
<dbReference type="PRINTS" id="PR00119">
    <property type="entry name" value="CATATPASE"/>
</dbReference>
<feature type="transmembrane region" description="Helical" evidence="6">
    <location>
        <begin position="248"/>
        <end position="274"/>
    </location>
</feature>
<comment type="caution">
    <text evidence="9">The sequence shown here is derived from an EMBL/GenBank/DDBJ whole genome shotgun (WGS) entry which is preliminary data.</text>
</comment>
<feature type="transmembrane region" description="Helical" evidence="6">
    <location>
        <begin position="214"/>
        <end position="236"/>
    </location>
</feature>
<keyword evidence="5 6" id="KW-0472">Membrane</keyword>
<comment type="caution">
    <text evidence="6">Lacks conserved residue(s) required for the propagation of feature annotation.</text>
</comment>
<dbReference type="SUPFAM" id="SSF56784">
    <property type="entry name" value="HAD-like"/>
    <property type="match status" value="1"/>
</dbReference>
<dbReference type="InterPro" id="IPR023298">
    <property type="entry name" value="ATPase_P-typ_TM_dom_sf"/>
</dbReference>
<dbReference type="InterPro" id="IPR036412">
    <property type="entry name" value="HAD-like_sf"/>
</dbReference>
<comment type="subcellular location">
    <subcellularLocation>
        <location evidence="6">Cell membrane</location>
    </subcellularLocation>
    <subcellularLocation>
        <location evidence="1">Membrane</location>
    </subcellularLocation>
</comment>
<name>A0A367ZL99_9BACT</name>
<dbReference type="NCBIfam" id="TIGR01525">
    <property type="entry name" value="ATPase-IB_hvy"/>
    <property type="match status" value="1"/>
</dbReference>
<evidence type="ECO:0000256" key="2">
    <source>
        <dbReference type="ARBA" id="ARBA00006024"/>
    </source>
</evidence>
<evidence type="ECO:0000256" key="3">
    <source>
        <dbReference type="ARBA" id="ARBA00022692"/>
    </source>
</evidence>
<sequence>MAISGGLILLAHLLDQPGLLLAALAVAARPIVGKAWAELASRRAGMNVLMLSAAIGAVFLREWNEGAMVLFLFAIARWLEKMSGEKARSSIEALRSQMPAQAHLILPDGREADVLAAGIQVGDTIRVKPGERLPLDGTVTAGQSTVDESALTGETQPVAKEPGQPVFAGTTNGTGTLQVEVTRPVEASRFSRIMLSVQEAQAAKTRLQTSLERFADLYTPAVIGLALLVAVIPPLAGLGPFPTWIHSALVLLVIACPCALVLAAPVTLVGAMAAAARRGILVRSGDVLETAAGVRVVAFDKTGTLTVGDPDLLDLVPLSPRVDRSAALTLIAALESGSEHPLARVFIRRAAEAGLALPAVDAFTAVRGQGVEGLIAGRRYRFGTPEWAGALCPTLPPVLPPERAACLTVSVLCDEQGPLALASLGDRLRPEAAAVIADLPAHGIIHTVLLSGDRHETAREFGLAAGVQESRGRLAPEAKGAHLADLAARYGPTLMLGDGINDTPALAAADVGVAMGTKGTDAALATAGAVLLHDDLRRLPLLLAIARRTRTLIRQNIALAVGLKLAVFGLSLAGYATLWLAVLADTGASVLVVANGLRALGDPPLPLRPAGSRPGANASPRS</sequence>
<dbReference type="GO" id="GO:0005886">
    <property type="term" value="C:plasma membrane"/>
    <property type="evidence" value="ECO:0007669"/>
    <property type="project" value="UniProtKB-SubCell"/>
</dbReference>
<dbReference type="FunFam" id="2.70.150.10:FF:000002">
    <property type="entry name" value="Copper-transporting ATPase 1, putative"/>
    <property type="match status" value="1"/>
</dbReference>
<dbReference type="NCBIfam" id="TIGR01494">
    <property type="entry name" value="ATPase_P-type"/>
    <property type="match status" value="1"/>
</dbReference>
<dbReference type="InterPro" id="IPR059000">
    <property type="entry name" value="ATPase_P-type_domA"/>
</dbReference>
<keyword evidence="6" id="KW-0479">Metal-binding</keyword>
<dbReference type="InterPro" id="IPR008250">
    <property type="entry name" value="ATPase_P-typ_transduc_dom_A_sf"/>
</dbReference>
<dbReference type="GO" id="GO:0016887">
    <property type="term" value="F:ATP hydrolysis activity"/>
    <property type="evidence" value="ECO:0007669"/>
    <property type="project" value="InterPro"/>
</dbReference>
<feature type="transmembrane region" description="Helical" evidence="6">
    <location>
        <begin position="557"/>
        <end position="582"/>
    </location>
</feature>
<dbReference type="Gene3D" id="3.40.50.1000">
    <property type="entry name" value="HAD superfamily/HAD-like"/>
    <property type="match status" value="1"/>
</dbReference>
<dbReference type="InterPro" id="IPR051014">
    <property type="entry name" value="Cation_Transport_ATPase_IB"/>
</dbReference>
<dbReference type="GO" id="GO:0046872">
    <property type="term" value="F:metal ion binding"/>
    <property type="evidence" value="ECO:0007669"/>
    <property type="project" value="UniProtKB-KW"/>
</dbReference>
<dbReference type="PROSITE" id="PS00154">
    <property type="entry name" value="ATPASE_E1_E2"/>
    <property type="match status" value="1"/>
</dbReference>
<dbReference type="Pfam" id="PF00122">
    <property type="entry name" value="E1-E2_ATPase"/>
    <property type="match status" value="1"/>
</dbReference>